<dbReference type="SMART" id="SM00419">
    <property type="entry name" value="HTH_CRP"/>
    <property type="match status" value="1"/>
</dbReference>
<dbReference type="GO" id="GO:0003677">
    <property type="term" value="F:DNA binding"/>
    <property type="evidence" value="ECO:0007669"/>
    <property type="project" value="UniProtKB-KW"/>
</dbReference>
<dbReference type="GO" id="GO:0005829">
    <property type="term" value="C:cytosol"/>
    <property type="evidence" value="ECO:0007669"/>
    <property type="project" value="TreeGrafter"/>
</dbReference>
<dbReference type="Gene3D" id="1.10.10.10">
    <property type="entry name" value="Winged helix-like DNA-binding domain superfamily/Winged helix DNA-binding domain"/>
    <property type="match status" value="1"/>
</dbReference>
<dbReference type="AlphaFoldDB" id="A0A1R4H474"/>
<gene>
    <name evidence="6" type="ORF">CRENPOLYSF2_1870013</name>
</gene>
<keyword evidence="6" id="KW-0418">Kinase</keyword>
<evidence type="ECO:0000256" key="3">
    <source>
        <dbReference type="ARBA" id="ARBA00023163"/>
    </source>
</evidence>
<dbReference type="PANTHER" id="PTHR24567:SF26">
    <property type="entry name" value="REGULATORY PROTEIN YEIL"/>
    <property type="match status" value="1"/>
</dbReference>
<dbReference type="PANTHER" id="PTHR24567">
    <property type="entry name" value="CRP FAMILY TRANSCRIPTIONAL REGULATORY PROTEIN"/>
    <property type="match status" value="1"/>
</dbReference>
<dbReference type="InterPro" id="IPR018490">
    <property type="entry name" value="cNMP-bd_dom_sf"/>
</dbReference>
<keyword evidence="3" id="KW-0804">Transcription</keyword>
<dbReference type="PROSITE" id="PS51063">
    <property type="entry name" value="HTH_CRP_2"/>
    <property type="match status" value="1"/>
</dbReference>
<dbReference type="InterPro" id="IPR036390">
    <property type="entry name" value="WH_DNA-bd_sf"/>
</dbReference>
<feature type="domain" description="HTH crp-type" evidence="5">
    <location>
        <begin position="146"/>
        <end position="216"/>
    </location>
</feature>
<dbReference type="InterPro" id="IPR050397">
    <property type="entry name" value="Env_Response_Regulators"/>
</dbReference>
<dbReference type="SMART" id="SM00100">
    <property type="entry name" value="cNMP"/>
    <property type="match status" value="1"/>
</dbReference>
<sequence>MDTIDFLKTTELFNCLDEQEIAAIISRIKTKTVPKNTQVIMVGDTSSTLYIIKEGSVNVVASNEEGKEIVLSTLRAGDIFGELSLFDDKPRSAGIVSLENCVLLALYKPDFLELLNQSPKMALQVIKYLCQRIRFTNNITQNLVFMDVYERLKNFLYEMAMPGVDGKLVINKPMSQIEIAAHIGSGREIISRILSELVEGGYISIEKKIITLHKKLPKGR</sequence>
<dbReference type="InterPro" id="IPR012318">
    <property type="entry name" value="HTH_CRP"/>
</dbReference>
<dbReference type="SUPFAM" id="SSF46785">
    <property type="entry name" value="Winged helix' DNA-binding domain"/>
    <property type="match status" value="1"/>
</dbReference>
<evidence type="ECO:0000313" key="7">
    <source>
        <dbReference type="Proteomes" id="UP000195442"/>
    </source>
</evidence>
<keyword evidence="1" id="KW-0805">Transcription regulation</keyword>
<accession>A0A1R4H474</accession>
<dbReference type="PROSITE" id="PS00889">
    <property type="entry name" value="CNMP_BINDING_2"/>
    <property type="match status" value="1"/>
</dbReference>
<dbReference type="EMBL" id="FUKJ01000098">
    <property type="protein sequence ID" value="SJM90831.1"/>
    <property type="molecule type" value="Genomic_DNA"/>
</dbReference>
<keyword evidence="7" id="KW-1185">Reference proteome</keyword>
<dbReference type="InterPro" id="IPR036388">
    <property type="entry name" value="WH-like_DNA-bd_sf"/>
</dbReference>
<dbReference type="GO" id="GO:0003700">
    <property type="term" value="F:DNA-binding transcription factor activity"/>
    <property type="evidence" value="ECO:0007669"/>
    <property type="project" value="TreeGrafter"/>
</dbReference>
<evidence type="ECO:0000259" key="4">
    <source>
        <dbReference type="PROSITE" id="PS50042"/>
    </source>
</evidence>
<dbReference type="OrthoDB" id="6881322at2"/>
<evidence type="ECO:0000259" key="5">
    <source>
        <dbReference type="PROSITE" id="PS51063"/>
    </source>
</evidence>
<evidence type="ECO:0000313" key="6">
    <source>
        <dbReference type="EMBL" id="SJM90831.1"/>
    </source>
</evidence>
<dbReference type="InterPro" id="IPR018488">
    <property type="entry name" value="cNMP-bd_CS"/>
</dbReference>
<dbReference type="Pfam" id="PF00027">
    <property type="entry name" value="cNMP_binding"/>
    <property type="match status" value="1"/>
</dbReference>
<evidence type="ECO:0000256" key="1">
    <source>
        <dbReference type="ARBA" id="ARBA00023015"/>
    </source>
</evidence>
<feature type="domain" description="Cyclic nucleotide-binding" evidence="4">
    <location>
        <begin position="12"/>
        <end position="132"/>
    </location>
</feature>
<dbReference type="RefSeq" id="WP_087146266.1">
    <property type="nucleotide sequence ID" value="NZ_FUKJ01000098.1"/>
</dbReference>
<organism evidence="6 7">
    <name type="scientific">Crenothrix polyspora</name>
    <dbReference type="NCBI Taxonomy" id="360316"/>
    <lineage>
        <taxon>Bacteria</taxon>
        <taxon>Pseudomonadati</taxon>
        <taxon>Pseudomonadota</taxon>
        <taxon>Gammaproteobacteria</taxon>
        <taxon>Methylococcales</taxon>
        <taxon>Crenotrichaceae</taxon>
        <taxon>Crenothrix</taxon>
    </lineage>
</organism>
<dbReference type="InterPro" id="IPR000595">
    <property type="entry name" value="cNMP-bd_dom"/>
</dbReference>
<protein>
    <submittedName>
        <fullName evidence="6">Putative cAMP-binding protein-catabolite gene activator and regulatory subunit of cAMP-dependent protein kinase</fullName>
    </submittedName>
</protein>
<reference evidence="7" key="1">
    <citation type="submission" date="2017-02" db="EMBL/GenBank/DDBJ databases">
        <authorList>
            <person name="Daims H."/>
        </authorList>
    </citation>
    <scope>NUCLEOTIDE SEQUENCE [LARGE SCALE GENOMIC DNA]</scope>
</reference>
<proteinExistence type="predicted"/>
<name>A0A1R4H474_9GAMM</name>
<dbReference type="Proteomes" id="UP000195442">
    <property type="component" value="Unassembled WGS sequence"/>
</dbReference>
<keyword evidence="6" id="KW-0808">Transferase</keyword>
<keyword evidence="2" id="KW-0238">DNA-binding</keyword>
<dbReference type="Gene3D" id="2.60.120.10">
    <property type="entry name" value="Jelly Rolls"/>
    <property type="match status" value="1"/>
</dbReference>
<dbReference type="Pfam" id="PF13545">
    <property type="entry name" value="HTH_Crp_2"/>
    <property type="match status" value="1"/>
</dbReference>
<dbReference type="InterPro" id="IPR014710">
    <property type="entry name" value="RmlC-like_jellyroll"/>
</dbReference>
<dbReference type="GO" id="GO:0016301">
    <property type="term" value="F:kinase activity"/>
    <property type="evidence" value="ECO:0007669"/>
    <property type="project" value="UniProtKB-KW"/>
</dbReference>
<evidence type="ECO:0000256" key="2">
    <source>
        <dbReference type="ARBA" id="ARBA00023125"/>
    </source>
</evidence>
<dbReference type="SUPFAM" id="SSF51206">
    <property type="entry name" value="cAMP-binding domain-like"/>
    <property type="match status" value="1"/>
</dbReference>
<dbReference type="PROSITE" id="PS50042">
    <property type="entry name" value="CNMP_BINDING_3"/>
    <property type="match status" value="1"/>
</dbReference>
<dbReference type="CDD" id="cd00038">
    <property type="entry name" value="CAP_ED"/>
    <property type="match status" value="1"/>
</dbReference>